<protein>
    <recommendedName>
        <fullName evidence="8 9">Peroxin/Ferlin domain-containing protein</fullName>
    </recommendedName>
</protein>
<gene>
    <name evidence="10" type="primary">KAFR0A06650</name>
    <name evidence="10" type="ORF">KAFR_0A06650</name>
</gene>
<dbReference type="PANTHER" id="PTHR31679:SF2">
    <property type="entry name" value="PEROXISOMAL MEMBRANE PROTEIN PEX30-RELATED"/>
    <property type="match status" value="1"/>
</dbReference>
<evidence type="ECO:0000256" key="3">
    <source>
        <dbReference type="ARBA" id="ARBA00022989"/>
    </source>
</evidence>
<dbReference type="GO" id="GO:1900063">
    <property type="term" value="P:regulation of peroxisome organization"/>
    <property type="evidence" value="ECO:0007669"/>
    <property type="project" value="EnsemblFungi"/>
</dbReference>
<evidence type="ECO:0000256" key="2">
    <source>
        <dbReference type="ARBA" id="ARBA00022692"/>
    </source>
</evidence>
<dbReference type="EMBL" id="HE650821">
    <property type="protein sequence ID" value="CCF56100.1"/>
    <property type="molecule type" value="Genomic_DNA"/>
</dbReference>
<evidence type="ECO:0000259" key="9">
    <source>
        <dbReference type="SMART" id="SM00694"/>
    </source>
</evidence>
<dbReference type="GO" id="GO:0032581">
    <property type="term" value="P:ER-dependent peroxisome organization"/>
    <property type="evidence" value="ECO:0007669"/>
    <property type="project" value="EnsemblFungi"/>
</dbReference>
<keyword evidence="5" id="KW-0576">Peroxisome</keyword>
<dbReference type="InParanoid" id="H2AP00"/>
<dbReference type="InterPro" id="IPR052646">
    <property type="entry name" value="Peroxisomal_PEX28-32"/>
</dbReference>
<dbReference type="AlphaFoldDB" id="H2AP00"/>
<evidence type="ECO:0000313" key="11">
    <source>
        <dbReference type="Proteomes" id="UP000005220"/>
    </source>
</evidence>
<feature type="region of interest" description="Disordered" evidence="6">
    <location>
        <begin position="397"/>
        <end position="442"/>
    </location>
</feature>
<proteinExistence type="predicted"/>
<dbReference type="GeneID" id="13885931"/>
<dbReference type="Proteomes" id="UP000005220">
    <property type="component" value="Chromosome 1"/>
</dbReference>
<dbReference type="InterPro" id="IPR006614">
    <property type="entry name" value="Peroxin/Ferlin"/>
</dbReference>
<evidence type="ECO:0000313" key="10">
    <source>
        <dbReference type="EMBL" id="CCF56100.1"/>
    </source>
</evidence>
<accession>H2AP00</accession>
<dbReference type="Pfam" id="PF06398">
    <property type="entry name" value="Pex24p"/>
    <property type="match status" value="1"/>
</dbReference>
<keyword evidence="2 7" id="KW-0812">Transmembrane</keyword>
<dbReference type="InterPro" id="IPR010482">
    <property type="entry name" value="TECPR1-like_DysF"/>
</dbReference>
<dbReference type="eggNOG" id="ENOG502QT80">
    <property type="taxonomic scope" value="Eukaryota"/>
</dbReference>
<keyword evidence="11" id="KW-1185">Reference proteome</keyword>
<organism evidence="10 11">
    <name type="scientific">Kazachstania africana (strain ATCC 22294 / BCRC 22015 / CBS 2517 / CECT 1963 / NBRC 1671 / NRRL Y-8276)</name>
    <name type="common">Yeast</name>
    <name type="synonym">Kluyveromyces africanus</name>
    <dbReference type="NCBI Taxonomy" id="1071382"/>
    <lineage>
        <taxon>Eukaryota</taxon>
        <taxon>Fungi</taxon>
        <taxon>Dikarya</taxon>
        <taxon>Ascomycota</taxon>
        <taxon>Saccharomycotina</taxon>
        <taxon>Saccharomycetes</taxon>
        <taxon>Saccharomycetales</taxon>
        <taxon>Saccharomycetaceae</taxon>
        <taxon>Kazachstania</taxon>
    </lineage>
</organism>
<dbReference type="RefSeq" id="XP_003955235.1">
    <property type="nucleotide sequence ID" value="XM_003955186.1"/>
</dbReference>
<feature type="compositionally biased region" description="Basic and acidic residues" evidence="6">
    <location>
        <begin position="419"/>
        <end position="429"/>
    </location>
</feature>
<dbReference type="GO" id="GO:0005778">
    <property type="term" value="C:peroxisomal membrane"/>
    <property type="evidence" value="ECO:0007669"/>
    <property type="project" value="UniProtKB-SubCell"/>
</dbReference>
<feature type="transmembrane region" description="Helical" evidence="7">
    <location>
        <begin position="64"/>
        <end position="82"/>
    </location>
</feature>
<sequence length="442" mass="50761">MAENLGKDHVVRAEFLNQHQYRIGGNTSKIFQDKAKSDGSNSNIQASDNGSALLNSTPPMITKALINLYPYLIILDKVLTILTWSSSDIWPSVLMCLVYLIFLLYLHPIVKYLGHIIIVTLLFGYCKLDKYINGAVSQRASLEDITIIMERVSLKFDLLLSPLTRLTLQDIERLMLTTILLSPIHILLISLLMSPQRYVLTIGIFALTYHSPWAKVTRRLLWKFKFIRKFVFYMTGLDMGGISTLRRASSALLIKKKVEETIENDDTDKPIKFTYVLYENQRKWLGIGWKPNMLGYERTSWTDEFLNEAPMPKDFQLPEEKTSMKWKWVDANWKLDLTNDGAIPVTGATKTNENPGIDDGFIYYDNGWNKPSAHESFSKYTRRRRWIRTAELVNDDTHKEGAPSNTEDISAVLSEEASEDTHYEPEVLTKVRNRSVASHHSK</sequence>
<keyword evidence="4 7" id="KW-0472">Membrane</keyword>
<dbReference type="OrthoDB" id="5586090at2759"/>
<evidence type="ECO:0000259" key="8">
    <source>
        <dbReference type="SMART" id="SM00693"/>
    </source>
</evidence>
<feature type="domain" description="Peroxin/Ferlin" evidence="8">
    <location>
        <begin position="270"/>
        <end position="336"/>
    </location>
</feature>
<dbReference type="STRING" id="1071382.H2AP00"/>
<evidence type="ECO:0000256" key="5">
    <source>
        <dbReference type="ARBA" id="ARBA00023140"/>
    </source>
</evidence>
<dbReference type="SMART" id="SM00693">
    <property type="entry name" value="DysFN"/>
    <property type="match status" value="1"/>
</dbReference>
<name>H2AP00_KAZAF</name>
<comment type="subcellular location">
    <subcellularLocation>
        <location evidence="1">Peroxisome membrane</location>
        <topology evidence="1">Multi-pass membrane protein</topology>
    </subcellularLocation>
</comment>
<dbReference type="KEGG" id="kaf:KAFR_0A06650"/>
<evidence type="ECO:0000256" key="4">
    <source>
        <dbReference type="ARBA" id="ARBA00023136"/>
    </source>
</evidence>
<reference evidence="10 11" key="1">
    <citation type="journal article" date="2011" name="Proc. Natl. Acad. Sci. U.S.A.">
        <title>Evolutionary erosion of yeast sex chromosomes by mating-type switching accidents.</title>
        <authorList>
            <person name="Gordon J.L."/>
            <person name="Armisen D."/>
            <person name="Proux-Wera E."/>
            <person name="Oheigeartaigh S.S."/>
            <person name="Byrne K.P."/>
            <person name="Wolfe K.H."/>
        </authorList>
    </citation>
    <scope>NUCLEOTIDE SEQUENCE [LARGE SCALE GENOMIC DNA]</scope>
    <source>
        <strain evidence="11">ATCC 22294 / BCRC 22015 / CBS 2517 / CECT 1963 / NBRC 1671 / NRRL Y-8276</strain>
    </source>
</reference>
<dbReference type="GO" id="GO:0042802">
    <property type="term" value="F:identical protein binding"/>
    <property type="evidence" value="ECO:0007669"/>
    <property type="project" value="EnsemblFungi"/>
</dbReference>
<dbReference type="HOGENOM" id="CLU_016397_0_0_1"/>
<evidence type="ECO:0000256" key="7">
    <source>
        <dbReference type="SAM" id="Phobius"/>
    </source>
</evidence>
<evidence type="ECO:0000256" key="6">
    <source>
        <dbReference type="SAM" id="MobiDB-lite"/>
    </source>
</evidence>
<keyword evidence="3 7" id="KW-1133">Transmembrane helix</keyword>
<feature type="transmembrane region" description="Helical" evidence="7">
    <location>
        <begin position="112"/>
        <end position="128"/>
    </location>
</feature>
<evidence type="ECO:0000256" key="1">
    <source>
        <dbReference type="ARBA" id="ARBA00004585"/>
    </source>
</evidence>
<feature type="transmembrane region" description="Helical" evidence="7">
    <location>
        <begin position="174"/>
        <end position="192"/>
    </location>
</feature>
<feature type="compositionally biased region" description="Basic residues" evidence="6">
    <location>
        <begin position="431"/>
        <end position="442"/>
    </location>
</feature>
<dbReference type="GO" id="GO:0071782">
    <property type="term" value="C:endoplasmic reticulum tubular network"/>
    <property type="evidence" value="ECO:0007669"/>
    <property type="project" value="EnsemblFungi"/>
</dbReference>
<feature type="domain" description="Peroxin/Ferlin" evidence="9">
    <location>
        <begin position="360"/>
        <end position="393"/>
    </location>
</feature>
<dbReference type="SMART" id="SM00694">
    <property type="entry name" value="DysFC"/>
    <property type="match status" value="1"/>
</dbReference>
<dbReference type="PANTHER" id="PTHR31679">
    <property type="entry name" value="PEROXISOMAL MEMBRANE PROTEIN PEX30-RELATED"/>
    <property type="match status" value="1"/>
</dbReference>